<proteinExistence type="inferred from homology"/>
<dbReference type="Pfam" id="PF00254">
    <property type="entry name" value="FKBP_C"/>
    <property type="match status" value="1"/>
</dbReference>
<evidence type="ECO:0000256" key="6">
    <source>
        <dbReference type="RuleBase" id="RU003915"/>
    </source>
</evidence>
<name>A0ABU3GUF6_9SPHI</name>
<evidence type="ECO:0000313" key="9">
    <source>
        <dbReference type="EMBL" id="MDT3403409.1"/>
    </source>
</evidence>
<dbReference type="PROSITE" id="PS51257">
    <property type="entry name" value="PROKAR_LIPOPROTEIN"/>
    <property type="match status" value="1"/>
</dbReference>
<dbReference type="Proteomes" id="UP001258315">
    <property type="component" value="Unassembled WGS sequence"/>
</dbReference>
<evidence type="ECO:0000256" key="4">
    <source>
        <dbReference type="ARBA" id="ARBA00023235"/>
    </source>
</evidence>
<keyword evidence="7" id="KW-0732">Signal</keyword>
<evidence type="ECO:0000256" key="2">
    <source>
        <dbReference type="ARBA" id="ARBA00006577"/>
    </source>
</evidence>
<feature type="domain" description="PPIase FKBP-type" evidence="8">
    <location>
        <begin position="72"/>
        <end position="150"/>
    </location>
</feature>
<dbReference type="InterPro" id="IPR001179">
    <property type="entry name" value="PPIase_FKBP_dom"/>
</dbReference>
<evidence type="ECO:0000256" key="1">
    <source>
        <dbReference type="ARBA" id="ARBA00000971"/>
    </source>
</evidence>
<dbReference type="Gene3D" id="3.10.50.40">
    <property type="match status" value="1"/>
</dbReference>
<dbReference type="EC" id="5.2.1.8" evidence="6"/>
<organism evidence="9 10">
    <name type="scientific">Mucilaginibacter terrae</name>
    <dbReference type="NCBI Taxonomy" id="1955052"/>
    <lineage>
        <taxon>Bacteria</taxon>
        <taxon>Pseudomonadati</taxon>
        <taxon>Bacteroidota</taxon>
        <taxon>Sphingobacteriia</taxon>
        <taxon>Sphingobacteriales</taxon>
        <taxon>Sphingobacteriaceae</taxon>
        <taxon>Mucilaginibacter</taxon>
    </lineage>
</organism>
<keyword evidence="3 5" id="KW-0697">Rotamase</keyword>
<dbReference type="PANTHER" id="PTHR43811:SF19">
    <property type="entry name" value="39 KDA FK506-BINDING NUCLEAR PROTEIN"/>
    <property type="match status" value="1"/>
</dbReference>
<evidence type="ECO:0000313" key="10">
    <source>
        <dbReference type="Proteomes" id="UP001258315"/>
    </source>
</evidence>
<evidence type="ECO:0000256" key="7">
    <source>
        <dbReference type="SAM" id="SignalP"/>
    </source>
</evidence>
<feature type="signal peptide" evidence="7">
    <location>
        <begin position="1"/>
        <end position="19"/>
    </location>
</feature>
<keyword evidence="4 5" id="KW-0413">Isomerase</keyword>
<feature type="chain" id="PRO_5046274777" description="Peptidyl-prolyl cis-trans isomerase" evidence="7">
    <location>
        <begin position="20"/>
        <end position="150"/>
    </location>
</feature>
<evidence type="ECO:0000256" key="3">
    <source>
        <dbReference type="ARBA" id="ARBA00023110"/>
    </source>
</evidence>
<keyword evidence="10" id="KW-1185">Reference proteome</keyword>
<accession>A0ABU3GUF6</accession>
<dbReference type="GO" id="GO:0003755">
    <property type="term" value="F:peptidyl-prolyl cis-trans isomerase activity"/>
    <property type="evidence" value="ECO:0007669"/>
    <property type="project" value="UniProtKB-EC"/>
</dbReference>
<comment type="similarity">
    <text evidence="2 6">Belongs to the FKBP-type PPIase family.</text>
</comment>
<evidence type="ECO:0000259" key="8">
    <source>
        <dbReference type="PROSITE" id="PS50059"/>
    </source>
</evidence>
<dbReference type="EMBL" id="JAVLVU010000001">
    <property type="protein sequence ID" value="MDT3403409.1"/>
    <property type="molecule type" value="Genomic_DNA"/>
</dbReference>
<dbReference type="InterPro" id="IPR046357">
    <property type="entry name" value="PPIase_dom_sf"/>
</dbReference>
<dbReference type="RefSeq" id="WP_311950377.1">
    <property type="nucleotide sequence ID" value="NZ_JAVLVU010000001.1"/>
</dbReference>
<reference evidence="10" key="1">
    <citation type="submission" date="2023-07" db="EMBL/GenBank/DDBJ databases">
        <title>Functional and genomic diversity of the sorghum phyllosphere microbiome.</title>
        <authorList>
            <person name="Shade A."/>
        </authorList>
    </citation>
    <scope>NUCLEOTIDE SEQUENCE [LARGE SCALE GENOMIC DNA]</scope>
    <source>
        <strain evidence="10">SORGH_AS_0422</strain>
    </source>
</reference>
<evidence type="ECO:0000256" key="5">
    <source>
        <dbReference type="PROSITE-ProRule" id="PRU00277"/>
    </source>
</evidence>
<comment type="catalytic activity">
    <reaction evidence="1 5 6">
        <text>[protein]-peptidylproline (omega=180) = [protein]-peptidylproline (omega=0)</text>
        <dbReference type="Rhea" id="RHEA:16237"/>
        <dbReference type="Rhea" id="RHEA-COMP:10747"/>
        <dbReference type="Rhea" id="RHEA-COMP:10748"/>
        <dbReference type="ChEBI" id="CHEBI:83833"/>
        <dbReference type="ChEBI" id="CHEBI:83834"/>
        <dbReference type="EC" id="5.2.1.8"/>
    </reaction>
</comment>
<sequence length="150" mass="16166">MKKLMLVCSLIVMMASACGKSSEDDYAEQQAAADETQIQAYIKTNNLSARRDESGLYYVILKTGTGAFPTASTSVTFNYTGQFTDNTTYYVGSVTTVVGSAEIKGWQIGLTKINKGGQIMLIIPSGMAYGQKGKNTIPANKVLVHTIDML</sequence>
<dbReference type="SUPFAM" id="SSF54534">
    <property type="entry name" value="FKBP-like"/>
    <property type="match status" value="1"/>
</dbReference>
<dbReference type="PROSITE" id="PS50059">
    <property type="entry name" value="FKBP_PPIASE"/>
    <property type="match status" value="1"/>
</dbReference>
<dbReference type="PANTHER" id="PTHR43811">
    <property type="entry name" value="FKBP-TYPE PEPTIDYL-PROLYL CIS-TRANS ISOMERASE FKPA"/>
    <property type="match status" value="1"/>
</dbReference>
<protein>
    <recommendedName>
        <fullName evidence="6">Peptidyl-prolyl cis-trans isomerase</fullName>
        <ecNumber evidence="6">5.2.1.8</ecNumber>
    </recommendedName>
</protein>
<gene>
    <name evidence="9" type="ORF">QE417_002481</name>
</gene>
<comment type="caution">
    <text evidence="9">The sequence shown here is derived from an EMBL/GenBank/DDBJ whole genome shotgun (WGS) entry which is preliminary data.</text>
</comment>